<feature type="transmembrane region" description="Helical" evidence="1">
    <location>
        <begin position="55"/>
        <end position="78"/>
    </location>
</feature>
<keyword evidence="1" id="KW-1133">Transmembrane helix</keyword>
<dbReference type="RefSeq" id="WP_058264665.1">
    <property type="nucleotide sequence ID" value="NZ_FMYN01000001.1"/>
</dbReference>
<feature type="transmembrane region" description="Helical" evidence="1">
    <location>
        <begin position="201"/>
        <end position="222"/>
    </location>
</feature>
<feature type="transmembrane region" description="Helical" evidence="1">
    <location>
        <begin position="12"/>
        <end position="34"/>
    </location>
</feature>
<feature type="transmembrane region" description="Helical" evidence="1">
    <location>
        <begin position="234"/>
        <end position="253"/>
    </location>
</feature>
<feature type="transmembrane region" description="Helical" evidence="1">
    <location>
        <begin position="133"/>
        <end position="152"/>
    </location>
</feature>
<evidence type="ECO:0000256" key="1">
    <source>
        <dbReference type="SAM" id="Phobius"/>
    </source>
</evidence>
<evidence type="ECO:0008006" key="4">
    <source>
        <dbReference type="Google" id="ProtNLM"/>
    </source>
</evidence>
<feature type="transmembrane region" description="Helical" evidence="1">
    <location>
        <begin position="259"/>
        <end position="277"/>
    </location>
</feature>
<keyword evidence="1" id="KW-0812">Transmembrane</keyword>
<proteinExistence type="predicted"/>
<dbReference type="AlphaFoldDB" id="A0A0V8GIY0"/>
<feature type="transmembrane region" description="Helical" evidence="1">
    <location>
        <begin position="105"/>
        <end position="121"/>
    </location>
</feature>
<evidence type="ECO:0000313" key="2">
    <source>
        <dbReference type="EMBL" id="KSU50138.1"/>
    </source>
</evidence>
<feature type="transmembrane region" description="Helical" evidence="1">
    <location>
        <begin position="172"/>
        <end position="189"/>
    </location>
</feature>
<dbReference type="Gene3D" id="2.30.42.10">
    <property type="match status" value="1"/>
</dbReference>
<dbReference type="SUPFAM" id="SSF50156">
    <property type="entry name" value="PDZ domain-like"/>
    <property type="match status" value="1"/>
</dbReference>
<organism evidence="2 3">
    <name type="scientific">Exiguobacterium indicum</name>
    <dbReference type="NCBI Taxonomy" id="296995"/>
    <lineage>
        <taxon>Bacteria</taxon>
        <taxon>Bacillati</taxon>
        <taxon>Bacillota</taxon>
        <taxon>Bacilli</taxon>
        <taxon>Bacillales</taxon>
        <taxon>Bacillales Family XII. Incertae Sedis</taxon>
        <taxon>Exiguobacterium</taxon>
    </lineage>
</organism>
<dbReference type="InterPro" id="IPR036034">
    <property type="entry name" value="PDZ_sf"/>
</dbReference>
<evidence type="ECO:0000313" key="3">
    <source>
        <dbReference type="Proteomes" id="UP000053797"/>
    </source>
</evidence>
<protein>
    <recommendedName>
        <fullName evidence="4">PDZ domain-containing protein</fullName>
    </recommendedName>
</protein>
<gene>
    <name evidence="2" type="ORF">AS033_01830</name>
</gene>
<dbReference type="OrthoDB" id="198399at2"/>
<accession>A0A0V8GIY0</accession>
<name>A0A0V8GIY0_9BACL</name>
<dbReference type="EMBL" id="LNQL01000001">
    <property type="protein sequence ID" value="KSU50138.1"/>
    <property type="molecule type" value="Genomic_DNA"/>
</dbReference>
<feature type="transmembrane region" description="Helical" evidence="1">
    <location>
        <begin position="84"/>
        <end position="100"/>
    </location>
</feature>
<sequence length="387" mass="43499">MRVELLDEIGWTAISLIASPTLWLALLVSWVIGIRRVKRERGLFRSRTHGKRSDVLETLLPGLLIGLVLSVVSGWLGLTLTPQYALLLLGLSSVLLLVGIVRLNVPLWPIVLLGLAGWFLMDARLDPVRAVDPQMILLLATLTLVAECLLVWWRGQRRLSPSLVVSKRGRFIGGLSANKLWLLPLLVFVPGDVLEAWWPRYSFPELVPIVLWLPIGFSFLFTGKLPKELMRPLVQGRLITSLVAILLTVLAYVTGQAEWLYGIVLLLVLHILLHQRVKRLNRAQTPLFLNGTRGAVILGTLPDKPAAEMGLIPGEAIYKVNGEKVDSEASFYEAIQKHKPYLRLEVMNHNGDIRFAQRAFYEQDHHELGILFVNEPVHGRTKVRSLH</sequence>
<comment type="caution">
    <text evidence="2">The sequence shown here is derived from an EMBL/GenBank/DDBJ whole genome shotgun (WGS) entry which is preliminary data.</text>
</comment>
<keyword evidence="1" id="KW-0472">Membrane</keyword>
<dbReference type="Proteomes" id="UP000053797">
    <property type="component" value="Unassembled WGS sequence"/>
</dbReference>
<reference evidence="2 3" key="1">
    <citation type="journal article" date="2015" name="Int. J. Syst. Evol. Microbiol.">
        <title>Exiguobacterium enclense sp. nov., isolated from sediment.</title>
        <authorList>
            <person name="Dastager S.G."/>
            <person name="Mawlankar R."/>
            <person name="Sonalkar V.V."/>
            <person name="Thorat M.N."/>
            <person name="Mual P."/>
            <person name="Verma A."/>
            <person name="Krishnamurthi S."/>
            <person name="Tang S.K."/>
            <person name="Li W.J."/>
        </authorList>
    </citation>
    <scope>NUCLEOTIDE SEQUENCE [LARGE SCALE GENOMIC DNA]</scope>
    <source>
        <strain evidence="2 3">NIO-1109</strain>
    </source>
</reference>